<accession>A0A8S9T3N5</accession>
<keyword evidence="4" id="KW-1185">Reference proteome</keyword>
<proteinExistence type="predicted"/>
<evidence type="ECO:0000313" key="3">
    <source>
        <dbReference type="EMBL" id="KAF3886159.1"/>
    </source>
</evidence>
<dbReference type="InterPro" id="IPR011852">
    <property type="entry name" value="TRAP_TAXI"/>
</dbReference>
<dbReference type="AlphaFoldDB" id="A0A8S9T3N5"/>
<dbReference type="Gene3D" id="3.40.190.10">
    <property type="entry name" value="Periplasmic binding protein-like II"/>
    <property type="match status" value="2"/>
</dbReference>
<dbReference type="SUPFAM" id="SSF53850">
    <property type="entry name" value="Periplasmic binding protein-like II"/>
    <property type="match status" value="1"/>
</dbReference>
<dbReference type="Proteomes" id="UP000029738">
    <property type="component" value="Unassembled WGS sequence"/>
</dbReference>
<name>A0A8S9T3N5_9CYAN</name>
<gene>
    <name evidence="3" type="ORF">DA73_0400012270</name>
</gene>
<reference evidence="3" key="2">
    <citation type="submission" date="2019-11" db="EMBL/GenBank/DDBJ databases">
        <title>Improved Assembly of Tolypothrix boutellei genome.</title>
        <authorList>
            <person name="Sarangi A.N."/>
            <person name="Mukherjee M."/>
            <person name="Ghosh S."/>
            <person name="Singh D."/>
            <person name="Das A."/>
            <person name="Kant S."/>
            <person name="Prusty A."/>
            <person name="Tripathy S."/>
        </authorList>
    </citation>
    <scope>NUCLEOTIDE SEQUENCE</scope>
    <source>
        <strain evidence="3">VB521301</strain>
    </source>
</reference>
<evidence type="ECO:0000313" key="4">
    <source>
        <dbReference type="Proteomes" id="UP000029738"/>
    </source>
</evidence>
<reference evidence="3" key="1">
    <citation type="journal article" date="2015" name="Genome Announc.">
        <title>Draft Genome Sequence of Tolypothrix boutellei Strain VB521301.</title>
        <authorList>
            <person name="Chandrababunaidu M.M."/>
            <person name="Singh D."/>
            <person name="Sen D."/>
            <person name="Bhan S."/>
            <person name="Das S."/>
            <person name="Gupta A."/>
            <person name="Adhikary S.P."/>
            <person name="Tripathy S."/>
        </authorList>
    </citation>
    <scope>NUCLEOTIDE SEQUENCE</scope>
    <source>
        <strain evidence="3">VB521301</strain>
    </source>
</reference>
<evidence type="ECO:0000256" key="1">
    <source>
        <dbReference type="SAM" id="Coils"/>
    </source>
</evidence>
<dbReference type="PANTHER" id="PTHR42941">
    <property type="entry name" value="SLL1037 PROTEIN"/>
    <property type="match status" value="1"/>
</dbReference>
<comment type="caution">
    <text evidence="3">The sequence shown here is derived from an EMBL/GenBank/DDBJ whole genome shotgun (WGS) entry which is preliminary data.</text>
</comment>
<dbReference type="EMBL" id="JHEG04000001">
    <property type="protein sequence ID" value="KAF3886159.1"/>
    <property type="molecule type" value="Genomic_DNA"/>
</dbReference>
<protein>
    <submittedName>
        <fullName evidence="3">TAXI family TRAP transporter solute-binding subunit</fullName>
    </submittedName>
</protein>
<keyword evidence="2" id="KW-0812">Transmembrane</keyword>
<dbReference type="NCBIfam" id="TIGR02122">
    <property type="entry name" value="TRAP_TAXI"/>
    <property type="match status" value="1"/>
</dbReference>
<dbReference type="Pfam" id="PF16868">
    <property type="entry name" value="NMT1_3"/>
    <property type="match status" value="1"/>
</dbReference>
<dbReference type="RefSeq" id="WP_038081639.1">
    <property type="nucleotide sequence ID" value="NZ_JHEG04000001.1"/>
</dbReference>
<feature type="transmembrane region" description="Helical" evidence="2">
    <location>
        <begin position="21"/>
        <end position="43"/>
    </location>
</feature>
<organism evidence="3 4">
    <name type="scientific">Tolypothrix bouteillei VB521301</name>
    <dbReference type="NCBI Taxonomy" id="1479485"/>
    <lineage>
        <taxon>Bacteria</taxon>
        <taxon>Bacillati</taxon>
        <taxon>Cyanobacteriota</taxon>
        <taxon>Cyanophyceae</taxon>
        <taxon>Nostocales</taxon>
        <taxon>Tolypothrichaceae</taxon>
        <taxon>Tolypothrix</taxon>
    </lineage>
</organism>
<keyword evidence="1" id="KW-0175">Coiled coil</keyword>
<feature type="coiled-coil region" evidence="1">
    <location>
        <begin position="448"/>
        <end position="475"/>
    </location>
</feature>
<dbReference type="PANTHER" id="PTHR42941:SF1">
    <property type="entry name" value="SLL1037 PROTEIN"/>
    <property type="match status" value="1"/>
</dbReference>
<evidence type="ECO:0000256" key="2">
    <source>
        <dbReference type="SAM" id="Phobius"/>
    </source>
</evidence>
<sequence>MAALKTSHKLSFRRFFQQLDPLSKFVFISLGLFSTGLLAFSLWRFAGRLTAPEIILAAGDTEGESYIISEAIEKVVESKSNIKITVRETGGTSQSLQMLETGQVQMAAAQADVASEEMDVSTRKTKPLKLERGNAELRTIAILYQDLFQLVVRDPSIKQFSQLKGKTVALPAKGGQYKSFQKIAKHYGLSDIVVTGNLKGQQDYNDTKAEEDFKAGRANALFRVRAVGNRGIATLVENYNGRLVGIAQAEAMKIKHPAFENTKIPQGAYKGNPAVPEEDLPTVAVSRLLVASDKVDKSVIREITRIIFENRQAIADAVSQEHPEVKPLIANIKDPRESASTGLPPLHPGALAFYDRNQPSFVQENADYLALILTIFLLVLSWIRQIKSWMESSRKNEADEYIQSAINLMKANSGSLESNQKQLDEIFKKAADALIDERISQESFRTFNEAYKTSREAIEREREFNQEQIEQKQRELSASYIKAIVELLRNSHISKDVLQQKVDAILKEVAEKLVVEEISQESFRTFIEAYKTTRDAIER</sequence>
<keyword evidence="2" id="KW-0472">Membrane</keyword>
<keyword evidence="2" id="KW-1133">Transmembrane helix</keyword>